<evidence type="ECO:0000256" key="1">
    <source>
        <dbReference type="ARBA" id="ARBA00004141"/>
    </source>
</evidence>
<evidence type="ECO:0000256" key="7">
    <source>
        <dbReference type="SAM" id="Phobius"/>
    </source>
</evidence>
<dbReference type="OrthoDB" id="1856718at2759"/>
<keyword evidence="4 7" id="KW-0812">Transmembrane</keyword>
<dbReference type="GO" id="GO:0005337">
    <property type="term" value="F:nucleoside transmembrane transporter activity"/>
    <property type="evidence" value="ECO:0007669"/>
    <property type="project" value="InterPro"/>
</dbReference>
<dbReference type="PANTHER" id="PTHR10332">
    <property type="entry name" value="EQUILIBRATIVE NUCLEOSIDE TRANSPORTER"/>
    <property type="match status" value="1"/>
</dbReference>
<feature type="transmembrane region" description="Helical" evidence="7">
    <location>
        <begin position="372"/>
        <end position="390"/>
    </location>
</feature>
<dbReference type="EMBL" id="VDLU01000003">
    <property type="protein sequence ID" value="TNJ27993.1"/>
    <property type="molecule type" value="Genomic_DNA"/>
</dbReference>
<evidence type="ECO:0000256" key="2">
    <source>
        <dbReference type="ARBA" id="ARBA00007965"/>
    </source>
</evidence>
<keyword evidence="9" id="KW-1185">Reference proteome</keyword>
<evidence type="ECO:0000256" key="4">
    <source>
        <dbReference type="ARBA" id="ARBA00022692"/>
    </source>
</evidence>
<feature type="transmembrane region" description="Helical" evidence="7">
    <location>
        <begin position="200"/>
        <end position="228"/>
    </location>
</feature>
<comment type="subcellular location">
    <subcellularLocation>
        <location evidence="1">Membrane</location>
        <topology evidence="1">Multi-pass membrane protein</topology>
    </subcellularLocation>
</comment>
<feature type="transmembrane region" description="Helical" evidence="7">
    <location>
        <begin position="252"/>
        <end position="272"/>
    </location>
</feature>
<feature type="transmembrane region" description="Helical" evidence="7">
    <location>
        <begin position="411"/>
        <end position="430"/>
    </location>
</feature>
<comment type="similarity">
    <text evidence="2">Belongs to the SLC29A/ENT transporter (TC 2.A.57) family.</text>
</comment>
<accession>A0A4Z1T211</accession>
<proteinExistence type="inferred from homology"/>
<organism evidence="8 9">
    <name type="scientific">Giardia muris</name>
    <dbReference type="NCBI Taxonomy" id="5742"/>
    <lineage>
        <taxon>Eukaryota</taxon>
        <taxon>Metamonada</taxon>
        <taxon>Diplomonadida</taxon>
        <taxon>Hexamitidae</taxon>
        <taxon>Giardiinae</taxon>
        <taxon>Giardia</taxon>
    </lineage>
</organism>
<feature type="transmembrane region" description="Helical" evidence="7">
    <location>
        <begin position="510"/>
        <end position="530"/>
    </location>
</feature>
<feature type="transmembrane region" description="Helical" evidence="7">
    <location>
        <begin position="467"/>
        <end position="489"/>
    </location>
</feature>
<dbReference type="InterPro" id="IPR002259">
    <property type="entry name" value="Eqnu_transpt"/>
</dbReference>
<feature type="transmembrane region" description="Helical" evidence="7">
    <location>
        <begin position="125"/>
        <end position="146"/>
    </location>
</feature>
<keyword evidence="5 7" id="KW-1133">Transmembrane helix</keyword>
<feature type="transmembrane region" description="Helical" evidence="7">
    <location>
        <begin position="166"/>
        <end position="188"/>
    </location>
</feature>
<keyword evidence="6 7" id="KW-0472">Membrane</keyword>
<dbReference type="Pfam" id="PF01733">
    <property type="entry name" value="Nucleoside_tran"/>
    <property type="match status" value="1"/>
</dbReference>
<evidence type="ECO:0000256" key="5">
    <source>
        <dbReference type="ARBA" id="ARBA00022989"/>
    </source>
</evidence>
<sequence>MSVSNVPEDSLQVTQDIDCRQTTLISFENEAAGVSGSGQGLTSGGIKKDEIILPEHLKKTNGFILLLGIATLLPFNSAIVPVDYYTFFYPSDYFVICSLLYAFGNWCSAWAMLKHGDKLNSYVMILTSFIVWLCVLVIIPFITLIVPDPLSRHDVDTLASRKTIRLVINSLLSVTSGVFSGIAFPLVFSVASRLGARQCYLFMLGSGLAGLVAVVINIIVSMIGSFALKLDMKSIDLLSIRKTTNFLQYSTLTYYLLSAGLMGASIYAWIWLMREYPFLSKDIQLEDTIVQTDVVRSYIGDRLTESLVQKSRRYTTLEISKMLTLPGSAVFVCLMTTYFVFPGMLAMAEPSLIGILSRILTEVNTTEVETRAATYSVWWLLAFMANYLLFDWLGRTSTRSACCRRIDIPGVLTLAIIRVIFIPVFAFFSLPAMVCNDWSDTTKCTFPMLLEYFYTHENTSFVWIPSILLHVVIALFGLSNGHLTSVTMMKYRKYLPDSSYDGEAGRIMSLFYGTGTFAGAMLSLSFKLIFD</sequence>
<evidence type="ECO:0000313" key="9">
    <source>
        <dbReference type="Proteomes" id="UP000315496"/>
    </source>
</evidence>
<evidence type="ECO:0000256" key="3">
    <source>
        <dbReference type="ARBA" id="ARBA00022448"/>
    </source>
</evidence>
<dbReference type="PANTHER" id="PTHR10332:SF10">
    <property type="entry name" value="EQUILIBRATIVE NUCLEOSIDE TRANSPORTER 4"/>
    <property type="match status" value="1"/>
</dbReference>
<name>A0A4Z1T211_GIAMU</name>
<feature type="transmembrane region" description="Helical" evidence="7">
    <location>
        <begin position="322"/>
        <end position="341"/>
    </location>
</feature>
<keyword evidence="3" id="KW-0813">Transport</keyword>
<dbReference type="AlphaFoldDB" id="A0A4Z1T211"/>
<comment type="caution">
    <text evidence="8">The sequence shown here is derived from an EMBL/GenBank/DDBJ whole genome shotgun (WGS) entry which is preliminary data.</text>
</comment>
<dbReference type="VEuPathDB" id="GiardiaDB:GMRT_13494"/>
<reference evidence="8 9" key="1">
    <citation type="submission" date="2019-05" db="EMBL/GenBank/DDBJ databases">
        <title>The compact genome of Giardia muris reveals important steps in the evolution of intestinal protozoan parasites.</title>
        <authorList>
            <person name="Xu F."/>
            <person name="Jimenez-Gonzalez A."/>
            <person name="Einarsson E."/>
            <person name="Astvaldsson A."/>
            <person name="Peirasmaki D."/>
            <person name="Eckmann L."/>
            <person name="Andersson J.O."/>
            <person name="Svard S.G."/>
            <person name="Jerlstrom-Hultqvist J."/>
        </authorList>
    </citation>
    <scope>NUCLEOTIDE SEQUENCE [LARGE SCALE GENOMIC DNA]</scope>
    <source>
        <strain evidence="8 9">Roberts-Thomson</strain>
    </source>
</reference>
<dbReference type="Proteomes" id="UP000315496">
    <property type="component" value="Chromosome 3"/>
</dbReference>
<gene>
    <name evidence="8" type="ORF">GMRT_13494</name>
</gene>
<feature type="transmembrane region" description="Helical" evidence="7">
    <location>
        <begin position="93"/>
        <end position="113"/>
    </location>
</feature>
<evidence type="ECO:0000313" key="8">
    <source>
        <dbReference type="EMBL" id="TNJ27993.1"/>
    </source>
</evidence>
<evidence type="ECO:0000256" key="6">
    <source>
        <dbReference type="ARBA" id="ARBA00023136"/>
    </source>
</evidence>
<protein>
    <submittedName>
        <fullName evidence="8">Nucleoside transporter</fullName>
    </submittedName>
</protein>
<feature type="transmembrane region" description="Helical" evidence="7">
    <location>
        <begin position="63"/>
        <end position="87"/>
    </location>
</feature>
<dbReference type="GO" id="GO:0005886">
    <property type="term" value="C:plasma membrane"/>
    <property type="evidence" value="ECO:0007669"/>
    <property type="project" value="TreeGrafter"/>
</dbReference>